<evidence type="ECO:0000313" key="12">
    <source>
        <dbReference type="Proteomes" id="UP000607559"/>
    </source>
</evidence>
<dbReference type="GO" id="GO:0000103">
    <property type="term" value="P:sulfate assimilation"/>
    <property type="evidence" value="ECO:0007669"/>
    <property type="project" value="TreeGrafter"/>
</dbReference>
<dbReference type="PANTHER" id="PTHR37468">
    <property type="entry name" value="SULFATE TRANSPORTER CYSZ"/>
    <property type="match status" value="1"/>
</dbReference>
<evidence type="ECO:0000256" key="7">
    <source>
        <dbReference type="ARBA" id="ARBA00022989"/>
    </source>
</evidence>
<name>A0A8J2UJ15_9BACT</name>
<evidence type="ECO:0000256" key="9">
    <source>
        <dbReference type="ARBA" id="ARBA00023136"/>
    </source>
</evidence>
<keyword evidence="7 10" id="KW-1133">Transmembrane helix</keyword>
<keyword evidence="4" id="KW-0997">Cell inner membrane</keyword>
<comment type="subcellular location">
    <subcellularLocation>
        <location evidence="1">Membrane</location>
        <topology evidence="1">Multi-pass membrane protein</topology>
    </subcellularLocation>
</comment>
<dbReference type="Pfam" id="PF07264">
    <property type="entry name" value="EI24"/>
    <property type="match status" value="1"/>
</dbReference>
<keyword evidence="6 10" id="KW-0812">Transmembrane</keyword>
<dbReference type="AlphaFoldDB" id="A0A8J2UJ15"/>
<feature type="transmembrane region" description="Helical" evidence="10">
    <location>
        <begin position="74"/>
        <end position="98"/>
    </location>
</feature>
<evidence type="ECO:0000256" key="4">
    <source>
        <dbReference type="ARBA" id="ARBA00022519"/>
    </source>
</evidence>
<dbReference type="InterPro" id="IPR059112">
    <property type="entry name" value="CysZ/EI24"/>
</dbReference>
<evidence type="ECO:0000313" key="11">
    <source>
        <dbReference type="EMBL" id="GGB24570.1"/>
    </source>
</evidence>
<keyword evidence="12" id="KW-1185">Reference proteome</keyword>
<protein>
    <recommendedName>
        <fullName evidence="13">EI24 domain-containing protein</fullName>
    </recommendedName>
</protein>
<keyword evidence="8" id="KW-0764">Sulfate transport</keyword>
<dbReference type="GO" id="GO:0019344">
    <property type="term" value="P:cysteine biosynthetic process"/>
    <property type="evidence" value="ECO:0007669"/>
    <property type="project" value="TreeGrafter"/>
</dbReference>
<dbReference type="Proteomes" id="UP000607559">
    <property type="component" value="Unassembled WGS sequence"/>
</dbReference>
<evidence type="ECO:0000256" key="1">
    <source>
        <dbReference type="ARBA" id="ARBA00004141"/>
    </source>
</evidence>
<feature type="transmembrane region" description="Helical" evidence="10">
    <location>
        <begin position="24"/>
        <end position="47"/>
    </location>
</feature>
<dbReference type="GO" id="GO:0005886">
    <property type="term" value="C:plasma membrane"/>
    <property type="evidence" value="ECO:0007669"/>
    <property type="project" value="TreeGrafter"/>
</dbReference>
<keyword evidence="3" id="KW-1003">Cell membrane</keyword>
<gene>
    <name evidence="11" type="ORF">GCM10011511_55620</name>
</gene>
<feature type="transmembrane region" description="Helical" evidence="10">
    <location>
        <begin position="154"/>
        <end position="178"/>
    </location>
</feature>
<keyword evidence="2" id="KW-0813">Transport</keyword>
<evidence type="ECO:0000256" key="10">
    <source>
        <dbReference type="SAM" id="Phobius"/>
    </source>
</evidence>
<dbReference type="RefSeq" id="WP_188937970.1">
    <property type="nucleotide sequence ID" value="NZ_BMJC01000008.1"/>
</dbReference>
<evidence type="ECO:0000256" key="3">
    <source>
        <dbReference type="ARBA" id="ARBA00022475"/>
    </source>
</evidence>
<accession>A0A8J2UJ15</accession>
<evidence type="ECO:0000256" key="2">
    <source>
        <dbReference type="ARBA" id="ARBA00022448"/>
    </source>
</evidence>
<dbReference type="PANTHER" id="PTHR37468:SF1">
    <property type="entry name" value="SULFATE TRANSPORTER CYSZ"/>
    <property type="match status" value="1"/>
</dbReference>
<evidence type="ECO:0008006" key="13">
    <source>
        <dbReference type="Google" id="ProtNLM"/>
    </source>
</evidence>
<organism evidence="11 12">
    <name type="scientific">Puia dinghuensis</name>
    <dbReference type="NCBI Taxonomy" id="1792502"/>
    <lineage>
        <taxon>Bacteria</taxon>
        <taxon>Pseudomonadati</taxon>
        <taxon>Bacteroidota</taxon>
        <taxon>Chitinophagia</taxon>
        <taxon>Chitinophagales</taxon>
        <taxon>Chitinophagaceae</taxon>
        <taxon>Puia</taxon>
    </lineage>
</organism>
<reference evidence="11" key="2">
    <citation type="submission" date="2020-09" db="EMBL/GenBank/DDBJ databases">
        <authorList>
            <person name="Sun Q."/>
            <person name="Zhou Y."/>
        </authorList>
    </citation>
    <scope>NUCLEOTIDE SEQUENCE</scope>
    <source>
        <strain evidence="11">CGMCC 1.15448</strain>
    </source>
</reference>
<evidence type="ECO:0000256" key="8">
    <source>
        <dbReference type="ARBA" id="ARBA00023032"/>
    </source>
</evidence>
<comment type="caution">
    <text evidence="11">The sequence shown here is derived from an EMBL/GenBank/DDBJ whole genome shotgun (WGS) entry which is preliminary data.</text>
</comment>
<keyword evidence="5" id="KW-0028">Amino-acid biosynthesis</keyword>
<evidence type="ECO:0000256" key="6">
    <source>
        <dbReference type="ARBA" id="ARBA00022692"/>
    </source>
</evidence>
<sequence>MLKEIIIAFQSYVKAHHFITKHRLWKWIIIPGILYTILFCVGMYFFLGISGDAIAWLSRVIGIDRFLHHQQSAALSFLFIMGGSMVHVVLVFFFFSLFKYLFLIIGSPLFAYLSQQTEALITGKEFHFKLNRELWSDLRRAIWLALRNAFWQSVYIICILILAFIPLIGWITPVIAIFVECYYYGFSMCDYSCQRHNIAPGASNAYIGRHKGLAIGNGMVFYGMHFIPILGWVLAPAYAVIAATISLYHQNLE</sequence>
<dbReference type="GO" id="GO:0009675">
    <property type="term" value="F:high-affinity sulfate:proton symporter activity"/>
    <property type="evidence" value="ECO:0007669"/>
    <property type="project" value="TreeGrafter"/>
</dbReference>
<proteinExistence type="predicted"/>
<feature type="transmembrane region" description="Helical" evidence="10">
    <location>
        <begin position="226"/>
        <end position="248"/>
    </location>
</feature>
<reference evidence="11" key="1">
    <citation type="journal article" date="2014" name="Int. J. Syst. Evol. Microbiol.">
        <title>Complete genome sequence of Corynebacterium casei LMG S-19264T (=DSM 44701T), isolated from a smear-ripened cheese.</title>
        <authorList>
            <consortium name="US DOE Joint Genome Institute (JGI-PGF)"/>
            <person name="Walter F."/>
            <person name="Albersmeier A."/>
            <person name="Kalinowski J."/>
            <person name="Ruckert C."/>
        </authorList>
    </citation>
    <scope>NUCLEOTIDE SEQUENCE</scope>
    <source>
        <strain evidence="11">CGMCC 1.15448</strain>
    </source>
</reference>
<keyword evidence="9 10" id="KW-0472">Membrane</keyword>
<dbReference type="InterPro" id="IPR050480">
    <property type="entry name" value="CysZ-like"/>
</dbReference>
<evidence type="ECO:0000256" key="5">
    <source>
        <dbReference type="ARBA" id="ARBA00022605"/>
    </source>
</evidence>
<dbReference type="EMBL" id="BMJC01000008">
    <property type="protein sequence ID" value="GGB24570.1"/>
    <property type="molecule type" value="Genomic_DNA"/>
</dbReference>